<dbReference type="InterPro" id="IPR050101">
    <property type="entry name" value="CinA"/>
</dbReference>
<dbReference type="Gene3D" id="3.40.980.10">
    <property type="entry name" value="MoaB/Mog-like domain"/>
    <property type="match status" value="1"/>
</dbReference>
<dbReference type="InterPro" id="IPR056596">
    <property type="entry name" value="FLAD1_M"/>
</dbReference>
<proteinExistence type="predicted"/>
<dbReference type="SMART" id="SM00852">
    <property type="entry name" value="MoCF_biosynth"/>
    <property type="match status" value="1"/>
</dbReference>
<dbReference type="Pfam" id="PF00994">
    <property type="entry name" value="MoCF_biosynth"/>
    <property type="match status" value="1"/>
</dbReference>
<evidence type="ECO:0000313" key="3">
    <source>
        <dbReference type="Proteomes" id="UP000245911"/>
    </source>
</evidence>
<comment type="caution">
    <text evidence="2">The sequence shown here is derived from an EMBL/GenBank/DDBJ whole genome shotgun (WGS) entry which is preliminary data.</text>
</comment>
<dbReference type="Proteomes" id="UP000245911">
    <property type="component" value="Unassembled WGS sequence"/>
</dbReference>
<dbReference type="PANTHER" id="PTHR13939">
    <property type="entry name" value="NICOTINAMIDE-NUCLEOTIDE AMIDOHYDROLASE PNCC"/>
    <property type="match status" value="1"/>
</dbReference>
<reference evidence="2 3" key="1">
    <citation type="submission" date="2018-04" db="EMBL/GenBank/DDBJ databases">
        <title>Pararhodobacter oceanense sp. nov., isolated from marine intertidal sediment.</title>
        <authorList>
            <person name="Wang X.-L."/>
            <person name="Du Z.-J."/>
        </authorList>
    </citation>
    <scope>NUCLEOTIDE SEQUENCE [LARGE SCALE GENOMIC DNA]</scope>
    <source>
        <strain evidence="2 3">AM505</strain>
    </source>
</reference>
<accession>A0A2T8HSA9</accession>
<dbReference type="Pfam" id="PF24102">
    <property type="entry name" value="FLAD1_M"/>
    <property type="match status" value="1"/>
</dbReference>
<gene>
    <name evidence="2" type="ORF">DDE20_12125</name>
</gene>
<protein>
    <submittedName>
        <fullName evidence="2">Competence/damage-inducible protein A</fullName>
    </submittedName>
</protein>
<organism evidence="2 3">
    <name type="scientific">Pararhodobacter oceanensis</name>
    <dbReference type="NCBI Taxonomy" id="2172121"/>
    <lineage>
        <taxon>Bacteria</taxon>
        <taxon>Pseudomonadati</taxon>
        <taxon>Pseudomonadota</taxon>
        <taxon>Alphaproteobacteria</taxon>
        <taxon>Rhodobacterales</taxon>
        <taxon>Paracoccaceae</taxon>
        <taxon>Pararhodobacter</taxon>
    </lineage>
</organism>
<dbReference type="PANTHER" id="PTHR13939:SF0">
    <property type="entry name" value="NMN AMIDOHYDROLASE-LIKE PROTEIN YFAY"/>
    <property type="match status" value="1"/>
</dbReference>
<dbReference type="CDD" id="cd00885">
    <property type="entry name" value="cinA"/>
    <property type="match status" value="1"/>
</dbReference>
<dbReference type="EMBL" id="QDKM01000005">
    <property type="protein sequence ID" value="PVH28328.1"/>
    <property type="molecule type" value="Genomic_DNA"/>
</dbReference>
<keyword evidence="3" id="KW-1185">Reference proteome</keyword>
<sequence length="241" mass="25346">MSNPTAAMLVIGDEILTGRTRDANMHYLAGELTGRGIRLCEARVVRDDHAAIVAAIRELSGAVDHLFTSGGIGPTHDDITADAVADAFGAAIDVREDARQILVEHYARTGLELNDARLRMARIPEGAALIDNPVSAAPGFTLRNVHVLAGVPAIFQAMVSSVLPTLTGGDPLLSQMIDVNRGEGEIAGPLKALAAQFPELEFGSYPYQRHGAHGTQLVVRGTDAGRLASAMVALSDLVKAP</sequence>
<dbReference type="OrthoDB" id="9801454at2"/>
<dbReference type="InterPro" id="IPR036425">
    <property type="entry name" value="MoaB/Mog-like_dom_sf"/>
</dbReference>
<feature type="domain" description="MoaB/Mog" evidence="1">
    <location>
        <begin position="7"/>
        <end position="169"/>
    </location>
</feature>
<evidence type="ECO:0000313" key="2">
    <source>
        <dbReference type="EMBL" id="PVH28328.1"/>
    </source>
</evidence>
<dbReference type="AlphaFoldDB" id="A0A2T8HSA9"/>
<dbReference type="InterPro" id="IPR001453">
    <property type="entry name" value="MoaB/Mog_dom"/>
</dbReference>
<dbReference type="SUPFAM" id="SSF53218">
    <property type="entry name" value="Molybdenum cofactor biosynthesis proteins"/>
    <property type="match status" value="1"/>
</dbReference>
<name>A0A2T8HSA9_9RHOB</name>
<evidence type="ECO:0000259" key="1">
    <source>
        <dbReference type="SMART" id="SM00852"/>
    </source>
</evidence>
<dbReference type="RefSeq" id="WP_116558777.1">
    <property type="nucleotide sequence ID" value="NZ_JBLWXM010000002.1"/>
</dbReference>